<reference evidence="1" key="1">
    <citation type="submission" date="2024-03" db="EMBL/GenBank/DDBJ databases">
        <title>WGS assembly of Saponaria officinalis var. Norfolk2.</title>
        <authorList>
            <person name="Jenkins J."/>
            <person name="Shu S."/>
            <person name="Grimwood J."/>
            <person name="Barry K."/>
            <person name="Goodstein D."/>
            <person name="Schmutz J."/>
            <person name="Leebens-Mack J."/>
            <person name="Osbourn A."/>
        </authorList>
    </citation>
    <scope>NUCLEOTIDE SEQUENCE [LARGE SCALE GENOMIC DNA]</scope>
    <source>
        <strain evidence="1">JIC</strain>
    </source>
</reference>
<sequence>MNNIPNSLINFSLSLFRLAISSSDPWPFSTLVL</sequence>
<evidence type="ECO:0000313" key="1">
    <source>
        <dbReference type="EMBL" id="KAK9724866.1"/>
    </source>
</evidence>
<gene>
    <name evidence="1" type="ORF">RND81_05G103900</name>
</gene>
<organism evidence="1 2">
    <name type="scientific">Saponaria officinalis</name>
    <name type="common">Common soapwort</name>
    <name type="synonym">Lychnis saponaria</name>
    <dbReference type="NCBI Taxonomy" id="3572"/>
    <lineage>
        <taxon>Eukaryota</taxon>
        <taxon>Viridiplantae</taxon>
        <taxon>Streptophyta</taxon>
        <taxon>Embryophyta</taxon>
        <taxon>Tracheophyta</taxon>
        <taxon>Spermatophyta</taxon>
        <taxon>Magnoliopsida</taxon>
        <taxon>eudicotyledons</taxon>
        <taxon>Gunneridae</taxon>
        <taxon>Pentapetalae</taxon>
        <taxon>Caryophyllales</taxon>
        <taxon>Caryophyllaceae</taxon>
        <taxon>Caryophylleae</taxon>
        <taxon>Saponaria</taxon>
    </lineage>
</organism>
<comment type="caution">
    <text evidence="1">The sequence shown here is derived from an EMBL/GenBank/DDBJ whole genome shotgun (WGS) entry which is preliminary data.</text>
</comment>
<dbReference type="Proteomes" id="UP001443914">
    <property type="component" value="Unassembled WGS sequence"/>
</dbReference>
<dbReference type="AlphaFoldDB" id="A0AAW1KZQ8"/>
<protein>
    <submittedName>
        <fullName evidence="1">Uncharacterized protein</fullName>
    </submittedName>
</protein>
<evidence type="ECO:0000313" key="2">
    <source>
        <dbReference type="Proteomes" id="UP001443914"/>
    </source>
</evidence>
<accession>A0AAW1KZQ8</accession>
<proteinExistence type="predicted"/>
<keyword evidence="2" id="KW-1185">Reference proteome</keyword>
<dbReference type="EMBL" id="JBDFQZ010000005">
    <property type="protein sequence ID" value="KAK9724866.1"/>
    <property type="molecule type" value="Genomic_DNA"/>
</dbReference>
<name>A0AAW1KZQ8_SAPOF</name>